<dbReference type="Pfam" id="PF14054">
    <property type="entry name" value="DUF4249"/>
    <property type="match status" value="1"/>
</dbReference>
<dbReference type="PROSITE" id="PS51257">
    <property type="entry name" value="PROKAR_LIPOPROTEIN"/>
    <property type="match status" value="1"/>
</dbReference>
<comment type="caution">
    <text evidence="1">The sequence shown here is derived from an EMBL/GenBank/DDBJ whole genome shotgun (WGS) entry which is preliminary data.</text>
</comment>
<dbReference type="InterPro" id="IPR025345">
    <property type="entry name" value="DUF4249"/>
</dbReference>
<name>A0A644WAP3_9ZZZZ</name>
<reference evidence="1" key="1">
    <citation type="submission" date="2019-08" db="EMBL/GenBank/DDBJ databases">
        <authorList>
            <person name="Kucharzyk K."/>
            <person name="Murdoch R.W."/>
            <person name="Higgins S."/>
            <person name="Loffler F."/>
        </authorList>
    </citation>
    <scope>NUCLEOTIDE SEQUENCE</scope>
</reference>
<dbReference type="AlphaFoldDB" id="A0A644WAP3"/>
<protein>
    <recommendedName>
        <fullName evidence="2">DUF4249 domain-containing protein</fullName>
    </recommendedName>
</protein>
<organism evidence="1">
    <name type="scientific">bioreactor metagenome</name>
    <dbReference type="NCBI Taxonomy" id="1076179"/>
    <lineage>
        <taxon>unclassified sequences</taxon>
        <taxon>metagenomes</taxon>
        <taxon>ecological metagenomes</taxon>
    </lineage>
</organism>
<gene>
    <name evidence="1" type="ORF">SDC9_46877</name>
</gene>
<sequence>MKTIKYILLGLIVMFALYGCEYEIDYKGELPKDKLVVASFIEADSVISFSLYKSAKPGTYNSGSIGFEKASNSQKDISSAYVTDAKAELYIDGILKQTLLQASNNNKYTFTAIPRDNQKVEIKLNYKDYAQAIGKANLNLPMPDIDSSNVILQSGTDEYGNTYYRLVVYLEIRDNGNEENYYQIEPNIYYATNYDERKIDLRDSELLWENIQGVFQENSSTFESNINRFGVISNKKFRAGVYRVKFALSVDYVFTGEKANGRIYGNIKVASIEKQAYSYLFTLNRYYNSSYMNEPVIILDGIENAYGFIGGKKSRIVKNVNLIF</sequence>
<accession>A0A644WAP3</accession>
<evidence type="ECO:0008006" key="2">
    <source>
        <dbReference type="Google" id="ProtNLM"/>
    </source>
</evidence>
<dbReference type="EMBL" id="VSSQ01000742">
    <property type="protein sequence ID" value="MPM00649.1"/>
    <property type="molecule type" value="Genomic_DNA"/>
</dbReference>
<proteinExistence type="predicted"/>
<evidence type="ECO:0000313" key="1">
    <source>
        <dbReference type="EMBL" id="MPM00649.1"/>
    </source>
</evidence>